<dbReference type="Gene3D" id="3.20.20.60">
    <property type="entry name" value="Phosphoenolpyruvate-binding domains"/>
    <property type="match status" value="1"/>
</dbReference>
<comment type="caution">
    <text evidence="1">The sequence shown here is derived from an EMBL/GenBank/DDBJ whole genome shotgun (WGS) entry which is preliminary data.</text>
</comment>
<sequence length="275" mass="28419">MSADDLRALLAADHVTHVPGIYDPATAALAVRAGHRAVHLSGAAVAALSLSRPDLGFVPPSQLADRATTLVPELSGVPLLADADGADPQPLHAVWTAWAYVRAGISGLILDDGAQPGLAAAKVAALVTQVPEVAVIAKTSGYATSGLPTVIERCRAYAGAGADAVFPEGLDRLDDLAKLRQALPKVPIVVSRSEAAATRVPASDADLAAVGVRLILHPLSAALAALRAVSLTYRAILDEGDAGPVDRLPWAAFTTLVRPEEKTPDARYVPNRLET</sequence>
<accession>A0A919K336</accession>
<dbReference type="PANTHER" id="PTHR42905:SF5">
    <property type="entry name" value="CARBOXYVINYL-CARBOXYPHOSPHONATE PHOSPHORYLMUTASE, CHLOROPLASTIC"/>
    <property type="match status" value="1"/>
</dbReference>
<keyword evidence="2" id="KW-1185">Reference proteome</keyword>
<dbReference type="SUPFAM" id="SSF51621">
    <property type="entry name" value="Phosphoenolpyruvate/pyruvate domain"/>
    <property type="match status" value="1"/>
</dbReference>
<proteinExistence type="predicted"/>
<dbReference type="GO" id="GO:0016833">
    <property type="term" value="F:oxo-acid-lyase activity"/>
    <property type="evidence" value="ECO:0007669"/>
    <property type="project" value="UniProtKB-ARBA"/>
</dbReference>
<name>A0A919K336_9ACTN</name>
<gene>
    <name evidence="1" type="ORF">Ari01nite_67930</name>
</gene>
<dbReference type="AlphaFoldDB" id="A0A919K336"/>
<dbReference type="PANTHER" id="PTHR42905">
    <property type="entry name" value="PHOSPHOENOLPYRUVATE CARBOXYLASE"/>
    <property type="match status" value="1"/>
</dbReference>
<evidence type="ECO:0008006" key="3">
    <source>
        <dbReference type="Google" id="ProtNLM"/>
    </source>
</evidence>
<dbReference type="InterPro" id="IPR040442">
    <property type="entry name" value="Pyrv_kinase-like_dom_sf"/>
</dbReference>
<dbReference type="Proteomes" id="UP000636960">
    <property type="component" value="Unassembled WGS sequence"/>
</dbReference>
<dbReference type="CDD" id="cd00377">
    <property type="entry name" value="ICL_PEPM"/>
    <property type="match status" value="1"/>
</dbReference>
<reference evidence="1" key="1">
    <citation type="submission" date="2021-01" db="EMBL/GenBank/DDBJ databases">
        <title>Whole genome shotgun sequence of Actinoplanes rishiriensis NBRC 108556.</title>
        <authorList>
            <person name="Komaki H."/>
            <person name="Tamura T."/>
        </authorList>
    </citation>
    <scope>NUCLEOTIDE SEQUENCE</scope>
    <source>
        <strain evidence="1">NBRC 108556</strain>
    </source>
</reference>
<organism evidence="1 2">
    <name type="scientific">Paractinoplanes rishiriensis</name>
    <dbReference type="NCBI Taxonomy" id="1050105"/>
    <lineage>
        <taxon>Bacteria</taxon>
        <taxon>Bacillati</taxon>
        <taxon>Actinomycetota</taxon>
        <taxon>Actinomycetes</taxon>
        <taxon>Micromonosporales</taxon>
        <taxon>Micromonosporaceae</taxon>
        <taxon>Paractinoplanes</taxon>
    </lineage>
</organism>
<dbReference type="InterPro" id="IPR015813">
    <property type="entry name" value="Pyrv/PenolPyrv_kinase-like_dom"/>
</dbReference>
<evidence type="ECO:0000313" key="1">
    <source>
        <dbReference type="EMBL" id="GIE99328.1"/>
    </source>
</evidence>
<dbReference type="RefSeq" id="WP_203786316.1">
    <property type="nucleotide sequence ID" value="NZ_BOMV01000071.1"/>
</dbReference>
<evidence type="ECO:0000313" key="2">
    <source>
        <dbReference type="Proteomes" id="UP000636960"/>
    </source>
</evidence>
<protein>
    <recommendedName>
        <fullName evidence="3">Methylisocitrate lyase</fullName>
    </recommendedName>
</protein>
<dbReference type="Pfam" id="PF13714">
    <property type="entry name" value="PEP_mutase"/>
    <property type="match status" value="1"/>
</dbReference>
<dbReference type="EMBL" id="BOMV01000071">
    <property type="protein sequence ID" value="GIE99328.1"/>
    <property type="molecule type" value="Genomic_DNA"/>
</dbReference>
<dbReference type="InterPro" id="IPR039556">
    <property type="entry name" value="ICL/PEPM"/>
</dbReference>